<organism evidence="1">
    <name type="scientific">Anguilla anguilla</name>
    <name type="common">European freshwater eel</name>
    <name type="synonym">Muraena anguilla</name>
    <dbReference type="NCBI Taxonomy" id="7936"/>
    <lineage>
        <taxon>Eukaryota</taxon>
        <taxon>Metazoa</taxon>
        <taxon>Chordata</taxon>
        <taxon>Craniata</taxon>
        <taxon>Vertebrata</taxon>
        <taxon>Euteleostomi</taxon>
        <taxon>Actinopterygii</taxon>
        <taxon>Neopterygii</taxon>
        <taxon>Teleostei</taxon>
        <taxon>Anguilliformes</taxon>
        <taxon>Anguillidae</taxon>
        <taxon>Anguilla</taxon>
    </lineage>
</organism>
<proteinExistence type="predicted"/>
<reference evidence="1" key="1">
    <citation type="submission" date="2014-11" db="EMBL/GenBank/DDBJ databases">
        <authorList>
            <person name="Amaro Gonzalez C."/>
        </authorList>
    </citation>
    <scope>NUCLEOTIDE SEQUENCE</scope>
</reference>
<reference evidence="1" key="2">
    <citation type="journal article" date="2015" name="Fish Shellfish Immunol.">
        <title>Early steps in the European eel (Anguilla anguilla)-Vibrio vulnificus interaction in the gills: Role of the RtxA13 toxin.</title>
        <authorList>
            <person name="Callol A."/>
            <person name="Pajuelo D."/>
            <person name="Ebbesson L."/>
            <person name="Teles M."/>
            <person name="MacKenzie S."/>
            <person name="Amaro C."/>
        </authorList>
    </citation>
    <scope>NUCLEOTIDE SEQUENCE</scope>
</reference>
<dbReference type="AlphaFoldDB" id="A0A0E9VRB0"/>
<name>A0A0E9VRB0_ANGAN</name>
<evidence type="ECO:0000313" key="1">
    <source>
        <dbReference type="EMBL" id="JAH80547.1"/>
    </source>
</evidence>
<sequence length="44" mass="5163">MEVPWVRHHVPGKIRHLILDYYNCFSLRVISGSTTSAWHQLEKG</sequence>
<dbReference type="EMBL" id="GBXM01028030">
    <property type="protein sequence ID" value="JAH80547.1"/>
    <property type="molecule type" value="Transcribed_RNA"/>
</dbReference>
<protein>
    <submittedName>
        <fullName evidence="1">Uncharacterized protein</fullName>
    </submittedName>
</protein>
<accession>A0A0E9VRB0</accession>